<dbReference type="NCBIfam" id="NF010532">
    <property type="entry name" value="PRK13922.9-3"/>
    <property type="match status" value="1"/>
</dbReference>
<dbReference type="InterPro" id="IPR007221">
    <property type="entry name" value="MreC"/>
</dbReference>
<evidence type="ECO:0000256" key="6">
    <source>
        <dbReference type="SAM" id="Phobius"/>
    </source>
</evidence>
<feature type="domain" description="Rod shape-determining protein MreC beta-barrel core" evidence="7">
    <location>
        <begin position="116"/>
        <end position="254"/>
    </location>
</feature>
<dbReference type="GO" id="GO:0008360">
    <property type="term" value="P:regulation of cell shape"/>
    <property type="evidence" value="ECO:0007669"/>
    <property type="project" value="UniProtKB-KW"/>
</dbReference>
<name>A0A238U6K8_9FLAO</name>
<evidence type="ECO:0000313" key="8">
    <source>
        <dbReference type="EMBL" id="SNR14787.1"/>
    </source>
</evidence>
<evidence type="ECO:0000313" key="9">
    <source>
        <dbReference type="Proteomes" id="UP000215214"/>
    </source>
</evidence>
<keyword evidence="9" id="KW-1185">Reference proteome</keyword>
<proteinExistence type="inferred from homology"/>
<evidence type="ECO:0000259" key="7">
    <source>
        <dbReference type="Pfam" id="PF04085"/>
    </source>
</evidence>
<comment type="function">
    <text evidence="5">Involved in formation and maintenance of cell shape.</text>
</comment>
<dbReference type="KEGG" id="tje:TJEJU_1029"/>
<accession>A0A238U6K8</accession>
<dbReference type="InterPro" id="IPR042177">
    <property type="entry name" value="Cell/Rod_1"/>
</dbReference>
<comment type="similarity">
    <text evidence="1 5">Belongs to the MreC family.</text>
</comment>
<sequence length="270" mass="31068">MQQLIYFIQKYKYFLFFLLLQIVGFTLTINNHSYHKSKFISSANTITGGVYEKKSNLKNYLNLKDENQILIQENLTLKNKLSKLEYFLDSIYTKTAVDTNNFNQQFKYIDGKINKNEFHKPYNYLTINRGLKHGVNKEMAVINDKGIIGITDASSNNYSRVRSILNRNSKVNARLKSSPYFGSLSWDGEDYNTVQLLDIPREAKINIGDTIMTGGNSTIFPKGILIGTVTDKTNGINIKLFNDMSNLENIYIIKNFHQKEIKALENVNNE</sequence>
<organism evidence="8 9">
    <name type="scientific">Tenacibaculum jejuense</name>
    <dbReference type="NCBI Taxonomy" id="584609"/>
    <lineage>
        <taxon>Bacteria</taxon>
        <taxon>Pseudomonadati</taxon>
        <taxon>Bacteroidota</taxon>
        <taxon>Flavobacteriia</taxon>
        <taxon>Flavobacteriales</taxon>
        <taxon>Flavobacteriaceae</taxon>
        <taxon>Tenacibaculum</taxon>
    </lineage>
</organism>
<keyword evidence="6" id="KW-0812">Transmembrane</keyword>
<dbReference type="InterPro" id="IPR055342">
    <property type="entry name" value="MreC_beta-barrel_core"/>
</dbReference>
<keyword evidence="6" id="KW-1133">Transmembrane helix</keyword>
<dbReference type="GO" id="GO:0005886">
    <property type="term" value="C:plasma membrane"/>
    <property type="evidence" value="ECO:0007669"/>
    <property type="project" value="TreeGrafter"/>
</dbReference>
<evidence type="ECO:0000256" key="1">
    <source>
        <dbReference type="ARBA" id="ARBA00009369"/>
    </source>
</evidence>
<dbReference type="EMBL" id="LT899436">
    <property type="protein sequence ID" value="SNR14787.1"/>
    <property type="molecule type" value="Genomic_DNA"/>
</dbReference>
<keyword evidence="6" id="KW-0472">Membrane</keyword>
<reference evidence="8 9" key="1">
    <citation type="submission" date="2017-07" db="EMBL/GenBank/DDBJ databases">
        <authorList>
            <person name="Sun Z.S."/>
            <person name="Albrecht U."/>
            <person name="Echele G."/>
            <person name="Lee C.C."/>
        </authorList>
    </citation>
    <scope>NUCLEOTIDE SEQUENCE [LARGE SCALE GENOMIC DNA]</scope>
    <source>
        <strain evidence="9">type strain: KCTC 22618</strain>
    </source>
</reference>
<dbReference type="AlphaFoldDB" id="A0A238U6K8"/>
<evidence type="ECO:0000256" key="3">
    <source>
        <dbReference type="ARBA" id="ARBA00022960"/>
    </source>
</evidence>
<dbReference type="Proteomes" id="UP000215214">
    <property type="component" value="Chromosome TJEJU"/>
</dbReference>
<dbReference type="OrthoDB" id="9811827at2"/>
<feature type="transmembrane region" description="Helical" evidence="6">
    <location>
        <begin position="12"/>
        <end position="29"/>
    </location>
</feature>
<dbReference type="PANTHER" id="PTHR34138">
    <property type="entry name" value="CELL SHAPE-DETERMINING PROTEIN MREC"/>
    <property type="match status" value="1"/>
</dbReference>
<dbReference type="Gene3D" id="2.40.10.350">
    <property type="entry name" value="Rod shape-determining protein MreC, domain 2"/>
    <property type="match status" value="1"/>
</dbReference>
<evidence type="ECO:0000256" key="5">
    <source>
        <dbReference type="PIRNR" id="PIRNR038471"/>
    </source>
</evidence>
<dbReference type="PIRSF" id="PIRSF038471">
    <property type="entry name" value="MreC"/>
    <property type="match status" value="1"/>
</dbReference>
<protein>
    <recommendedName>
        <fullName evidence="2 5">Cell shape-determining protein MreC</fullName>
    </recommendedName>
    <alternativeName>
        <fullName evidence="4 5">Cell shape protein MreC</fullName>
    </alternativeName>
</protein>
<dbReference type="PANTHER" id="PTHR34138:SF1">
    <property type="entry name" value="CELL SHAPE-DETERMINING PROTEIN MREC"/>
    <property type="match status" value="1"/>
</dbReference>
<gene>
    <name evidence="8" type="primary">mreC</name>
    <name evidence="8" type="ORF">TJEJU_1029</name>
</gene>
<evidence type="ECO:0000256" key="4">
    <source>
        <dbReference type="ARBA" id="ARBA00032089"/>
    </source>
</evidence>
<dbReference type="Gene3D" id="2.40.10.340">
    <property type="entry name" value="Rod shape-determining protein MreC, domain 1"/>
    <property type="match status" value="1"/>
</dbReference>
<dbReference type="InterPro" id="IPR042175">
    <property type="entry name" value="Cell/Rod_MreC_2"/>
</dbReference>
<dbReference type="Pfam" id="PF04085">
    <property type="entry name" value="MreC"/>
    <property type="match status" value="1"/>
</dbReference>
<dbReference type="RefSeq" id="WP_095070020.1">
    <property type="nucleotide sequence ID" value="NZ_LT899436.1"/>
</dbReference>
<evidence type="ECO:0000256" key="2">
    <source>
        <dbReference type="ARBA" id="ARBA00013855"/>
    </source>
</evidence>
<keyword evidence="3 5" id="KW-0133">Cell shape</keyword>